<evidence type="ECO:0000313" key="8">
    <source>
        <dbReference type="EMBL" id="CAL5133901.1"/>
    </source>
</evidence>
<feature type="transmembrane region" description="Helical" evidence="6">
    <location>
        <begin position="384"/>
        <end position="403"/>
    </location>
</feature>
<name>A0AAV2TCS5_CALDB</name>
<evidence type="ECO:0000256" key="1">
    <source>
        <dbReference type="ARBA" id="ARBA00004141"/>
    </source>
</evidence>
<dbReference type="Proteomes" id="UP001497525">
    <property type="component" value="Unassembled WGS sequence"/>
</dbReference>
<feature type="region of interest" description="Disordered" evidence="7">
    <location>
        <begin position="565"/>
        <end position="585"/>
    </location>
</feature>
<dbReference type="AlphaFoldDB" id="A0AAV2TCS5"/>
<dbReference type="GO" id="GO:0015297">
    <property type="term" value="F:antiporter activity"/>
    <property type="evidence" value="ECO:0007669"/>
    <property type="project" value="InterPro"/>
</dbReference>
<dbReference type="InterPro" id="IPR045069">
    <property type="entry name" value="MATE_euk"/>
</dbReference>
<protein>
    <recommendedName>
        <fullName evidence="6">Multidrug and toxin extrusion protein</fullName>
    </recommendedName>
</protein>
<keyword evidence="3 6" id="KW-0812">Transmembrane</keyword>
<dbReference type="Pfam" id="PF01554">
    <property type="entry name" value="MatE"/>
    <property type="match status" value="2"/>
</dbReference>
<dbReference type="CDD" id="cd13132">
    <property type="entry name" value="MATE_eukaryotic"/>
    <property type="match status" value="1"/>
</dbReference>
<evidence type="ECO:0000313" key="9">
    <source>
        <dbReference type="Proteomes" id="UP001497525"/>
    </source>
</evidence>
<dbReference type="GO" id="GO:1990961">
    <property type="term" value="P:xenobiotic detoxification by transmembrane export across the plasma membrane"/>
    <property type="evidence" value="ECO:0007669"/>
    <property type="project" value="InterPro"/>
</dbReference>
<dbReference type="GO" id="GO:0042910">
    <property type="term" value="F:xenobiotic transmembrane transporter activity"/>
    <property type="evidence" value="ECO:0007669"/>
    <property type="project" value="InterPro"/>
</dbReference>
<feature type="transmembrane region" description="Helical" evidence="6">
    <location>
        <begin position="304"/>
        <end position="324"/>
    </location>
</feature>
<keyword evidence="4 6" id="KW-1133">Transmembrane helix</keyword>
<feature type="region of interest" description="Disordered" evidence="7">
    <location>
        <begin position="68"/>
        <end position="87"/>
    </location>
</feature>
<evidence type="ECO:0000256" key="3">
    <source>
        <dbReference type="ARBA" id="ARBA00022692"/>
    </source>
</evidence>
<feature type="transmembrane region" description="Helical" evidence="6">
    <location>
        <begin position="494"/>
        <end position="520"/>
    </location>
</feature>
<reference evidence="8" key="1">
    <citation type="submission" date="2024-06" db="EMBL/GenBank/DDBJ databases">
        <authorList>
            <person name="Liu X."/>
            <person name="Lenzi L."/>
            <person name="Haldenby T S."/>
            <person name="Uol C."/>
        </authorList>
    </citation>
    <scope>NUCLEOTIDE SEQUENCE</scope>
</reference>
<dbReference type="InterPro" id="IPR002528">
    <property type="entry name" value="MATE_fam"/>
</dbReference>
<sequence>MAKDEGKLLRKPSLVIQAFPTDGQYRNSAENSKEKINKLHNECLYISHRRESRKLCPAEHNYVSVRGTGTAAHRPKKTTESTKSQTVPACKRTDYIGEKMYSSDGEGEFDEDSASETQRLISPEDLEVEVQAIEIPEVVHTGWLGRFFPFGFWYEFKKLIQLAVPIAITSVIAFLSGPISVIFCGRLGKSALATVGLAVSVFNVTGLSVITGLLSAADTLFAQTYGSDSKHLMGVQLQRFCCLWAITYEIRSNTESRLPSYGDWASYKRPKRFVSLLVALCGADRSKFQPFSSSEPLPYCRGSAIAQVLSYVFQSICLLFYILYLERSGITWKGWSNKLWLDWGMWFKLALPGVFMTTLEWTIFEIGTIVAGTIGEKELATQAILFNIESICYTLLPLGFGMATSIRLGQFLGARSAVGPRSVLSVALVTLWAASIVFVLLMVLLRHEIPKIFTDDKGVIDLAAQLLPIIAAFQIFDGTVGVCSGAIRGAGLQVVGALVCFLTLYVLGAPVGLCLVFLAGYGLEGIWGGMTLGTVTEGLTYCIICQCINWEKQVLMAIKRTSDRDEMPPVQDYSNTRSDEEFDSSSDTCIDALSESQGVKKRRSLAVDILNSPNLGESSRCLVQLDDPKTRSTSGLRSILLFRIILIVIVTSVFVGSICCRILFKWSDYFGFYCVYPNETFISMSSPDAFQGENCTFVIP</sequence>
<organism evidence="8 9">
    <name type="scientific">Calicophoron daubneyi</name>
    <name type="common">Rumen fluke</name>
    <name type="synonym">Paramphistomum daubneyi</name>
    <dbReference type="NCBI Taxonomy" id="300641"/>
    <lineage>
        <taxon>Eukaryota</taxon>
        <taxon>Metazoa</taxon>
        <taxon>Spiralia</taxon>
        <taxon>Lophotrochozoa</taxon>
        <taxon>Platyhelminthes</taxon>
        <taxon>Trematoda</taxon>
        <taxon>Digenea</taxon>
        <taxon>Plagiorchiida</taxon>
        <taxon>Pronocephalata</taxon>
        <taxon>Paramphistomoidea</taxon>
        <taxon>Paramphistomidae</taxon>
        <taxon>Calicophoron</taxon>
    </lineage>
</organism>
<evidence type="ECO:0000256" key="7">
    <source>
        <dbReference type="SAM" id="MobiDB-lite"/>
    </source>
</evidence>
<evidence type="ECO:0000256" key="5">
    <source>
        <dbReference type="ARBA" id="ARBA00023136"/>
    </source>
</evidence>
<comment type="similarity">
    <text evidence="2 6">Belongs to the multi antimicrobial extrusion (MATE) (TC 2.A.66.1) family.</text>
</comment>
<dbReference type="PANTHER" id="PTHR11206">
    <property type="entry name" value="MULTIDRUG RESISTANCE PROTEIN"/>
    <property type="match status" value="1"/>
</dbReference>
<feature type="transmembrane region" description="Helical" evidence="6">
    <location>
        <begin position="526"/>
        <end position="550"/>
    </location>
</feature>
<comment type="subcellular location">
    <subcellularLocation>
        <location evidence="1">Membrane</location>
        <topology evidence="1">Multi-pass membrane protein</topology>
    </subcellularLocation>
</comment>
<dbReference type="EMBL" id="CAXLJL010000160">
    <property type="protein sequence ID" value="CAL5133901.1"/>
    <property type="molecule type" value="Genomic_DNA"/>
</dbReference>
<gene>
    <name evidence="8" type="ORF">CDAUBV1_LOCUS7113</name>
</gene>
<keyword evidence="5 6" id="KW-0472">Membrane</keyword>
<evidence type="ECO:0000256" key="4">
    <source>
        <dbReference type="ARBA" id="ARBA00022989"/>
    </source>
</evidence>
<comment type="caution">
    <text evidence="8">The sequence shown here is derived from an EMBL/GenBank/DDBJ whole genome shotgun (WGS) entry which is preliminary data.</text>
</comment>
<evidence type="ECO:0000256" key="2">
    <source>
        <dbReference type="ARBA" id="ARBA00010199"/>
    </source>
</evidence>
<feature type="transmembrane region" description="Helical" evidence="6">
    <location>
        <begin position="162"/>
        <end position="184"/>
    </location>
</feature>
<dbReference type="GO" id="GO:0016020">
    <property type="term" value="C:membrane"/>
    <property type="evidence" value="ECO:0007669"/>
    <property type="project" value="UniProtKB-SubCell"/>
</dbReference>
<feature type="transmembrane region" description="Helical" evidence="6">
    <location>
        <begin position="640"/>
        <end position="664"/>
    </location>
</feature>
<accession>A0AAV2TCS5</accession>
<feature type="transmembrane region" description="Helical" evidence="6">
    <location>
        <begin position="345"/>
        <end position="364"/>
    </location>
</feature>
<feature type="transmembrane region" description="Helical" evidence="6">
    <location>
        <begin position="191"/>
        <end position="217"/>
    </location>
</feature>
<feature type="transmembrane region" description="Helical" evidence="6">
    <location>
        <begin position="423"/>
        <end position="445"/>
    </location>
</feature>
<proteinExistence type="inferred from homology"/>
<feature type="transmembrane region" description="Helical" evidence="6">
    <location>
        <begin position="465"/>
        <end position="487"/>
    </location>
</feature>
<evidence type="ECO:0000256" key="6">
    <source>
        <dbReference type="RuleBase" id="RU004914"/>
    </source>
</evidence>